<comment type="caution">
    <text evidence="2">The sequence shown here is derived from an EMBL/GenBank/DDBJ whole genome shotgun (WGS) entry which is preliminary data.</text>
</comment>
<reference evidence="2 3" key="2">
    <citation type="submission" date="2016-08" db="EMBL/GenBank/DDBJ databases">
        <title>Pervasive Adenine N6-methylation of Active Genes in Fungi.</title>
        <authorList>
            <consortium name="DOE Joint Genome Institute"/>
            <person name="Mondo S.J."/>
            <person name="Dannebaum R.O."/>
            <person name="Kuo R.C."/>
            <person name="Labutti K."/>
            <person name="Haridas S."/>
            <person name="Kuo A."/>
            <person name="Salamov A."/>
            <person name="Ahrendt S.R."/>
            <person name="Lipzen A."/>
            <person name="Sullivan W."/>
            <person name="Andreopoulos W.B."/>
            <person name="Clum A."/>
            <person name="Lindquist E."/>
            <person name="Daum C."/>
            <person name="Ramamoorthy G.K."/>
            <person name="Gryganskyi A."/>
            <person name="Culley D."/>
            <person name="Magnuson J.K."/>
            <person name="James T.Y."/>
            <person name="O'Malley M.A."/>
            <person name="Stajich J.E."/>
            <person name="Spatafora J.W."/>
            <person name="Visel A."/>
            <person name="Grigoriev I.V."/>
        </authorList>
    </citation>
    <scope>NUCLEOTIDE SEQUENCE [LARGE SCALE GENOMIC DNA]</scope>
    <source>
        <strain evidence="3">finn</strain>
    </source>
</reference>
<evidence type="ECO:0000313" key="3">
    <source>
        <dbReference type="Proteomes" id="UP000193719"/>
    </source>
</evidence>
<evidence type="ECO:0000313" key="2">
    <source>
        <dbReference type="EMBL" id="ORX41593.1"/>
    </source>
</evidence>
<dbReference type="OrthoDB" id="2170856at2759"/>
<feature type="chain" id="PRO_5012056135" evidence="1">
    <location>
        <begin position="19"/>
        <end position="239"/>
    </location>
</feature>
<accession>A0A1Y1UU96</accession>
<keyword evidence="3" id="KW-1185">Reference proteome</keyword>
<keyword evidence="1" id="KW-0732">Signal</keyword>
<protein>
    <submittedName>
        <fullName evidence="2">Uncharacterized protein</fullName>
    </submittedName>
</protein>
<dbReference type="Proteomes" id="UP000193719">
    <property type="component" value="Unassembled WGS sequence"/>
</dbReference>
<dbReference type="AlphaFoldDB" id="A0A1Y1UU96"/>
<name>A0A1Y1UU96_9FUNG</name>
<organism evidence="2 3">
    <name type="scientific">Piromyces finnis</name>
    <dbReference type="NCBI Taxonomy" id="1754191"/>
    <lineage>
        <taxon>Eukaryota</taxon>
        <taxon>Fungi</taxon>
        <taxon>Fungi incertae sedis</taxon>
        <taxon>Chytridiomycota</taxon>
        <taxon>Chytridiomycota incertae sedis</taxon>
        <taxon>Neocallimastigomycetes</taxon>
        <taxon>Neocallimastigales</taxon>
        <taxon>Neocallimastigaceae</taxon>
        <taxon>Piromyces</taxon>
    </lineage>
</organism>
<gene>
    <name evidence="2" type="ORF">BCR36DRAFT_310736</name>
</gene>
<proteinExistence type="predicted"/>
<sequence>MKTVTLLVFLSFSVLIYANSINFLKLLKRDVAFDGDTFKNSISEECLNEYKNSEYNECLPTITLDNFKGECLKIQNEKCQKFYEDPLKYYPICGNFPAFKELYQPNMIKSLLQGYDIYCQTNENGDLCPFSINVITKNDNIEILNEQCKSKKCTESLLKVYKEISKDQYTAYENSSFTSGNYSDQDLNELNHIISTLESEQCKSSHVSNDNETSDSISIKINNILLISLSLLLLIFYEF</sequence>
<dbReference type="EMBL" id="MCFH01000083">
    <property type="protein sequence ID" value="ORX41593.1"/>
    <property type="molecule type" value="Genomic_DNA"/>
</dbReference>
<reference evidence="2 3" key="1">
    <citation type="submission" date="2016-08" db="EMBL/GenBank/DDBJ databases">
        <title>Genomes of anaerobic fungi encode conserved fungal cellulosomes for biomass hydrolysis.</title>
        <authorList>
            <consortium name="DOE Joint Genome Institute"/>
            <person name="Haitjema C.H."/>
            <person name="Gilmore S.P."/>
            <person name="Henske J.K."/>
            <person name="Solomon K.V."/>
            <person name="De Groot R."/>
            <person name="Kuo A."/>
            <person name="Mondo S.J."/>
            <person name="Salamov A.A."/>
            <person name="Labutti K."/>
            <person name="Zhao Z."/>
            <person name="Chiniquy J."/>
            <person name="Barry K."/>
            <person name="Brewer H.M."/>
            <person name="Purvine S.O."/>
            <person name="Wright A.T."/>
            <person name="Boxma B."/>
            <person name="Van Alen T."/>
            <person name="Hackstein J.H."/>
            <person name="Baker S.E."/>
            <person name="Grigoriev I.V."/>
            <person name="O'Malley M.A."/>
        </authorList>
    </citation>
    <scope>NUCLEOTIDE SEQUENCE [LARGE SCALE GENOMIC DNA]</scope>
    <source>
        <strain evidence="3">finn</strain>
    </source>
</reference>
<evidence type="ECO:0000256" key="1">
    <source>
        <dbReference type="SAM" id="SignalP"/>
    </source>
</evidence>
<feature type="signal peptide" evidence="1">
    <location>
        <begin position="1"/>
        <end position="18"/>
    </location>
</feature>